<evidence type="ECO:0000256" key="1">
    <source>
        <dbReference type="SAM" id="MobiDB-lite"/>
    </source>
</evidence>
<proteinExistence type="predicted"/>
<evidence type="ECO:0000313" key="3">
    <source>
        <dbReference type="EMBL" id="KAF8467061.1"/>
    </source>
</evidence>
<evidence type="ECO:0000313" key="4">
    <source>
        <dbReference type="Proteomes" id="UP000759537"/>
    </source>
</evidence>
<reference evidence="3" key="2">
    <citation type="journal article" date="2020" name="Nat. Commun.">
        <title>Large-scale genome sequencing of mycorrhizal fungi provides insights into the early evolution of symbiotic traits.</title>
        <authorList>
            <person name="Miyauchi S."/>
            <person name="Kiss E."/>
            <person name="Kuo A."/>
            <person name="Drula E."/>
            <person name="Kohler A."/>
            <person name="Sanchez-Garcia M."/>
            <person name="Morin E."/>
            <person name="Andreopoulos B."/>
            <person name="Barry K.W."/>
            <person name="Bonito G."/>
            <person name="Buee M."/>
            <person name="Carver A."/>
            <person name="Chen C."/>
            <person name="Cichocki N."/>
            <person name="Clum A."/>
            <person name="Culley D."/>
            <person name="Crous P.W."/>
            <person name="Fauchery L."/>
            <person name="Girlanda M."/>
            <person name="Hayes R.D."/>
            <person name="Keri Z."/>
            <person name="LaButti K."/>
            <person name="Lipzen A."/>
            <person name="Lombard V."/>
            <person name="Magnuson J."/>
            <person name="Maillard F."/>
            <person name="Murat C."/>
            <person name="Nolan M."/>
            <person name="Ohm R.A."/>
            <person name="Pangilinan J."/>
            <person name="Pereira M.F."/>
            <person name="Perotto S."/>
            <person name="Peter M."/>
            <person name="Pfister S."/>
            <person name="Riley R."/>
            <person name="Sitrit Y."/>
            <person name="Stielow J.B."/>
            <person name="Szollosi G."/>
            <person name="Zifcakova L."/>
            <person name="Stursova M."/>
            <person name="Spatafora J.W."/>
            <person name="Tedersoo L."/>
            <person name="Vaario L.M."/>
            <person name="Yamada A."/>
            <person name="Yan M."/>
            <person name="Wang P."/>
            <person name="Xu J."/>
            <person name="Bruns T."/>
            <person name="Baldrian P."/>
            <person name="Vilgalys R."/>
            <person name="Dunand C."/>
            <person name="Henrissat B."/>
            <person name="Grigoriev I.V."/>
            <person name="Hibbett D."/>
            <person name="Nagy L.G."/>
            <person name="Martin F.M."/>
        </authorList>
    </citation>
    <scope>NUCLEOTIDE SEQUENCE</scope>
    <source>
        <strain evidence="3">Prilba</strain>
    </source>
</reference>
<keyword evidence="4" id="KW-1185">Reference proteome</keyword>
<dbReference type="Proteomes" id="UP000759537">
    <property type="component" value="Unassembled WGS sequence"/>
</dbReference>
<comment type="caution">
    <text evidence="3">The sequence shown here is derived from an EMBL/GenBank/DDBJ whole genome shotgun (WGS) entry which is preliminary data.</text>
</comment>
<feature type="domain" description="Ndc10" evidence="2">
    <location>
        <begin position="221"/>
        <end position="444"/>
    </location>
</feature>
<accession>A0A9P5JVN6</accession>
<dbReference type="Pfam" id="PF16787">
    <property type="entry name" value="NDC10_II"/>
    <property type="match status" value="1"/>
</dbReference>
<protein>
    <recommendedName>
        <fullName evidence="2">Ndc10 domain-containing protein</fullName>
    </recommendedName>
</protein>
<dbReference type="InterPro" id="IPR031872">
    <property type="entry name" value="NDC10_II"/>
</dbReference>
<dbReference type="OrthoDB" id="2649303at2759"/>
<dbReference type="InterPro" id="IPR038279">
    <property type="entry name" value="Ndc10_dom2_sf"/>
</dbReference>
<dbReference type="GO" id="GO:0003677">
    <property type="term" value="F:DNA binding"/>
    <property type="evidence" value="ECO:0007669"/>
    <property type="project" value="InterPro"/>
</dbReference>
<organism evidence="3 4">
    <name type="scientific">Russula ochroleuca</name>
    <dbReference type="NCBI Taxonomy" id="152965"/>
    <lineage>
        <taxon>Eukaryota</taxon>
        <taxon>Fungi</taxon>
        <taxon>Dikarya</taxon>
        <taxon>Basidiomycota</taxon>
        <taxon>Agaricomycotina</taxon>
        <taxon>Agaricomycetes</taxon>
        <taxon>Russulales</taxon>
        <taxon>Russulaceae</taxon>
        <taxon>Russula</taxon>
    </lineage>
</organism>
<gene>
    <name evidence="3" type="ORF">DFH94DRAFT_817762</name>
</gene>
<dbReference type="Gene3D" id="1.10.443.20">
    <property type="entry name" value="Centromere DNA-binding protein complex CBF3 subunit, domain 2"/>
    <property type="match status" value="1"/>
</dbReference>
<dbReference type="EMBL" id="WHVB01000038">
    <property type="protein sequence ID" value="KAF8467061.1"/>
    <property type="molecule type" value="Genomic_DNA"/>
</dbReference>
<dbReference type="AlphaFoldDB" id="A0A9P5JVN6"/>
<reference evidence="3" key="1">
    <citation type="submission" date="2019-10" db="EMBL/GenBank/DDBJ databases">
        <authorList>
            <consortium name="DOE Joint Genome Institute"/>
            <person name="Kuo A."/>
            <person name="Miyauchi S."/>
            <person name="Kiss E."/>
            <person name="Drula E."/>
            <person name="Kohler A."/>
            <person name="Sanchez-Garcia M."/>
            <person name="Andreopoulos B."/>
            <person name="Barry K.W."/>
            <person name="Bonito G."/>
            <person name="Buee M."/>
            <person name="Carver A."/>
            <person name="Chen C."/>
            <person name="Cichocki N."/>
            <person name="Clum A."/>
            <person name="Culley D."/>
            <person name="Crous P.W."/>
            <person name="Fauchery L."/>
            <person name="Girlanda M."/>
            <person name="Hayes R."/>
            <person name="Keri Z."/>
            <person name="LaButti K."/>
            <person name="Lipzen A."/>
            <person name="Lombard V."/>
            <person name="Magnuson J."/>
            <person name="Maillard F."/>
            <person name="Morin E."/>
            <person name="Murat C."/>
            <person name="Nolan M."/>
            <person name="Ohm R."/>
            <person name="Pangilinan J."/>
            <person name="Pereira M."/>
            <person name="Perotto S."/>
            <person name="Peter M."/>
            <person name="Riley R."/>
            <person name="Sitrit Y."/>
            <person name="Stielow B."/>
            <person name="Szollosi G."/>
            <person name="Zifcakova L."/>
            <person name="Stursova M."/>
            <person name="Spatafora J.W."/>
            <person name="Tedersoo L."/>
            <person name="Vaario L.-M."/>
            <person name="Yamada A."/>
            <person name="Yan M."/>
            <person name="Wang P."/>
            <person name="Xu J."/>
            <person name="Bruns T."/>
            <person name="Baldrian P."/>
            <person name="Vilgalys R."/>
            <person name="Henrissat B."/>
            <person name="Grigoriev I.V."/>
            <person name="Hibbett D."/>
            <person name="Nagy L.G."/>
            <person name="Martin F.M."/>
        </authorList>
    </citation>
    <scope>NUCLEOTIDE SEQUENCE</scope>
    <source>
        <strain evidence="3">Prilba</strain>
    </source>
</reference>
<sequence length="469" mass="51848">MSKRAQKTLNKPASALTRKQQCLDHDASVAAEAVTAFATRRVSSVSWPMPSAGFGNNASESPPPSHLPTPGPYAMFGVHSDLMQLTPIPEPSGLKLSLARLESESHAVRLKRLRAVQGDSQTGGTYAWHLTRYRTWWESDQASCCGAEPGYTPILPFPVTAAKAVMYLEDETTQEKHQCGCSTKTVPRSTIRKSAVSQAISTLENWCVNHHHEYKGDVEAQINLWSDNCIKVIEDAAKRNEPKHIESLQALKAAGTSSDTYTPEELVHCSQWCLAAASGPRGTHIGARDRAMLLFSTSTAFRGESAHILQWSNLFVSEIPMDDISSGFRVPVLAALADNAKHNKDGQVDEHGALCHRNVDLCPVGAIAMMFFSYFHILSLPVPCFEPDFTNRSYGEYGYRSWYEYYVFSGERVNKQMSYDNHRDRVKLIHLSNDVNISKVTHAARPFAAQTARSHGASVLSPQQGFVHT</sequence>
<name>A0A9P5JVN6_9AGAM</name>
<feature type="region of interest" description="Disordered" evidence="1">
    <location>
        <begin position="1"/>
        <end position="20"/>
    </location>
</feature>
<evidence type="ECO:0000259" key="2">
    <source>
        <dbReference type="Pfam" id="PF16787"/>
    </source>
</evidence>